<evidence type="ECO:0000313" key="1">
    <source>
        <dbReference type="EMBL" id="CAG6747770.1"/>
    </source>
</evidence>
<reference evidence="1" key="1">
    <citation type="submission" date="2021-05" db="EMBL/GenBank/DDBJ databases">
        <authorList>
            <person name="Alioto T."/>
            <person name="Alioto T."/>
            <person name="Gomez Garrido J."/>
        </authorList>
    </citation>
    <scope>NUCLEOTIDE SEQUENCE</scope>
</reference>
<accession>A0A8D8ZHJ9</accession>
<dbReference type="AlphaFoldDB" id="A0A8D8ZHJ9"/>
<organism evidence="1">
    <name type="scientific">Cacopsylla melanoneura</name>
    <dbReference type="NCBI Taxonomy" id="428564"/>
    <lineage>
        <taxon>Eukaryota</taxon>
        <taxon>Metazoa</taxon>
        <taxon>Ecdysozoa</taxon>
        <taxon>Arthropoda</taxon>
        <taxon>Hexapoda</taxon>
        <taxon>Insecta</taxon>
        <taxon>Pterygota</taxon>
        <taxon>Neoptera</taxon>
        <taxon>Paraneoptera</taxon>
        <taxon>Hemiptera</taxon>
        <taxon>Sternorrhyncha</taxon>
        <taxon>Psylloidea</taxon>
        <taxon>Psyllidae</taxon>
        <taxon>Psyllinae</taxon>
        <taxon>Cacopsylla</taxon>
    </lineage>
</organism>
<dbReference type="EMBL" id="HBUF01515586">
    <property type="protein sequence ID" value="CAG6747770.1"/>
    <property type="molecule type" value="Transcribed_RNA"/>
</dbReference>
<name>A0A8D8ZHJ9_9HEMI</name>
<protein>
    <submittedName>
        <fullName evidence="1">Uncharacterized protein</fullName>
    </submittedName>
</protein>
<sequence length="143" mass="15965">MVRIALKFQLSLLETCSKRSPNFCRVTIKAGSDPSPRLDGSNCKVSTESSGWVDWFPLQNTETESSGWVNWFQLLGFYRNRIFWLGRLVPTILNRTSRSITSNLASYSVANQLTTGLANQSMSLETDTVTLTSPFSISSNDSK</sequence>
<proteinExistence type="predicted"/>